<dbReference type="EMBL" id="FTMS01000004">
    <property type="protein sequence ID" value="SIQ15191.1"/>
    <property type="molecule type" value="Genomic_DNA"/>
</dbReference>
<evidence type="ECO:0000256" key="3">
    <source>
        <dbReference type="ARBA" id="ARBA00022840"/>
    </source>
</evidence>
<accession>A0A1N6QEZ8</accession>
<dbReference type="Pfam" id="PF00005">
    <property type="entry name" value="ABC_tran"/>
    <property type="match status" value="2"/>
</dbReference>
<dbReference type="InterPro" id="IPR017871">
    <property type="entry name" value="ABC_transporter-like_CS"/>
</dbReference>
<proteinExistence type="predicted"/>
<dbReference type="GO" id="GO:0005524">
    <property type="term" value="F:ATP binding"/>
    <property type="evidence" value="ECO:0007669"/>
    <property type="project" value="UniProtKB-KW"/>
</dbReference>
<keyword evidence="3 6" id="KW-0067">ATP-binding</keyword>
<evidence type="ECO:0000256" key="4">
    <source>
        <dbReference type="SAM" id="MobiDB-lite"/>
    </source>
</evidence>
<name>A0A1N6QEZ8_9SPIO</name>
<dbReference type="SUPFAM" id="SSF52540">
    <property type="entry name" value="P-loop containing nucleoside triphosphate hydrolases"/>
    <property type="match status" value="2"/>
</dbReference>
<dbReference type="AlphaFoldDB" id="A0A1N6QEZ8"/>
<dbReference type="PANTHER" id="PTHR43553:SF19">
    <property type="entry name" value="HMP_THIAMINE IMPORT ATP-BINDING PROTEIN YKOD-RELATED"/>
    <property type="match status" value="1"/>
</dbReference>
<dbReference type="GO" id="GO:0016887">
    <property type="term" value="F:ATP hydrolysis activity"/>
    <property type="evidence" value="ECO:0007669"/>
    <property type="project" value="InterPro"/>
</dbReference>
<dbReference type="SMART" id="SM00382">
    <property type="entry name" value="AAA"/>
    <property type="match status" value="2"/>
</dbReference>
<protein>
    <submittedName>
        <fullName evidence="6">Energy-coupling factor transport system ATP-binding protein</fullName>
    </submittedName>
</protein>
<dbReference type="PROSITE" id="PS50893">
    <property type="entry name" value="ABC_TRANSPORTER_2"/>
    <property type="match status" value="2"/>
</dbReference>
<sequence length="583" mass="64134">MLLLLVLLLLVPRHPMIEARSFGVRYGEEPEQVLRDISFRLAPGERVLLLGSSGSGKSTLVSSLIGLIPHSHEAELQGHIAVQNLPTIHSSPGELSHRVGVVFQDPDSQLTMLTVEEEIAFGLENLGIPPKEMDHRIATALEQVGLGEYRSCRVELLSGGMKQRLVIGAILAMEPDLLVLDEPTANLDPRGAREVSKLLLDISRRRRELAILLVEHRLDEMASLATRVLLLDSKGRLALDLPAREAFGSRAETLRRHQVWIPTESAAALQAGLEPSFGELPLREALEKLAGSLEQDQPGRSGLLEWCQPAKPAPRSPEEPDPVLFLDKITVSYPRASSGGPVLKDLSFSLAAGELCALAGPNGSGKSTLAATAMGLIPPQKGRVFLEGRDLSRIPLRERSRRAGFVFQNPEHQFVTDSVFEEVAFTLRQQGCNDTEIRERTGETLNTLGLGDLARRNPFSLSFGQKRRLSAASMLVAHRKLLIFDEPTFGQDPRALEELLNLLDLLASRNTAVLVITHDMDLIWSRAHRVALLLDGVIALEGTPEDVFAREALLHRGGLIPPSRYHLHKALSPRSHHYEPCHL</sequence>
<keyword evidence="2" id="KW-0547">Nucleotide-binding</keyword>
<dbReference type="InterPro" id="IPR003439">
    <property type="entry name" value="ABC_transporter-like_ATP-bd"/>
</dbReference>
<evidence type="ECO:0000259" key="5">
    <source>
        <dbReference type="PROSITE" id="PS50893"/>
    </source>
</evidence>
<keyword evidence="7" id="KW-1185">Reference proteome</keyword>
<dbReference type="PANTHER" id="PTHR43553">
    <property type="entry name" value="HEAVY METAL TRANSPORTER"/>
    <property type="match status" value="1"/>
</dbReference>
<dbReference type="InterPro" id="IPR050095">
    <property type="entry name" value="ECF_ABC_transporter_ATP-bd"/>
</dbReference>
<dbReference type="Gene3D" id="3.40.50.300">
    <property type="entry name" value="P-loop containing nucleotide triphosphate hydrolases"/>
    <property type="match status" value="2"/>
</dbReference>
<dbReference type="GO" id="GO:0042626">
    <property type="term" value="F:ATPase-coupled transmembrane transporter activity"/>
    <property type="evidence" value="ECO:0007669"/>
    <property type="project" value="TreeGrafter"/>
</dbReference>
<evidence type="ECO:0000256" key="1">
    <source>
        <dbReference type="ARBA" id="ARBA00022448"/>
    </source>
</evidence>
<keyword evidence="1" id="KW-0813">Transport</keyword>
<feature type="region of interest" description="Disordered" evidence="4">
    <location>
        <begin position="301"/>
        <end position="321"/>
    </location>
</feature>
<dbReference type="InterPro" id="IPR003593">
    <property type="entry name" value="AAA+_ATPase"/>
</dbReference>
<evidence type="ECO:0000313" key="6">
    <source>
        <dbReference type="EMBL" id="SIQ15191.1"/>
    </source>
</evidence>
<dbReference type="GO" id="GO:0043190">
    <property type="term" value="C:ATP-binding cassette (ABC) transporter complex"/>
    <property type="evidence" value="ECO:0007669"/>
    <property type="project" value="TreeGrafter"/>
</dbReference>
<dbReference type="InterPro" id="IPR015856">
    <property type="entry name" value="ABC_transpr_CbiO/EcfA_su"/>
</dbReference>
<reference evidence="7" key="1">
    <citation type="submission" date="2017-01" db="EMBL/GenBank/DDBJ databases">
        <authorList>
            <person name="Varghese N."/>
            <person name="Submissions S."/>
        </authorList>
    </citation>
    <scope>NUCLEOTIDE SEQUENCE [LARGE SCALE GENOMIC DNA]</scope>
    <source>
        <strain evidence="7">ASpG1</strain>
    </source>
</reference>
<gene>
    <name evidence="6" type="ORF">SAMN05920897_104144</name>
</gene>
<organism evidence="6 7">
    <name type="scientific">Alkalispirochaeta americana</name>
    <dbReference type="NCBI Taxonomy" id="159291"/>
    <lineage>
        <taxon>Bacteria</taxon>
        <taxon>Pseudomonadati</taxon>
        <taxon>Spirochaetota</taxon>
        <taxon>Spirochaetia</taxon>
        <taxon>Spirochaetales</taxon>
        <taxon>Spirochaetaceae</taxon>
        <taxon>Alkalispirochaeta</taxon>
    </lineage>
</organism>
<dbReference type="InterPro" id="IPR027417">
    <property type="entry name" value="P-loop_NTPase"/>
</dbReference>
<evidence type="ECO:0000313" key="7">
    <source>
        <dbReference type="Proteomes" id="UP000186400"/>
    </source>
</evidence>
<feature type="domain" description="ABC transporter" evidence="5">
    <location>
        <begin position="324"/>
        <end position="560"/>
    </location>
</feature>
<dbReference type="STRING" id="159291.SAMN05920897_104144"/>
<evidence type="ECO:0000256" key="2">
    <source>
        <dbReference type="ARBA" id="ARBA00022741"/>
    </source>
</evidence>
<feature type="domain" description="ABC transporter" evidence="5">
    <location>
        <begin position="19"/>
        <end position="259"/>
    </location>
</feature>
<dbReference type="Proteomes" id="UP000186400">
    <property type="component" value="Unassembled WGS sequence"/>
</dbReference>
<dbReference type="PROSITE" id="PS00211">
    <property type="entry name" value="ABC_TRANSPORTER_1"/>
    <property type="match status" value="1"/>
</dbReference>
<dbReference type="NCBIfam" id="NF010167">
    <property type="entry name" value="PRK13648.1"/>
    <property type="match status" value="2"/>
</dbReference>
<dbReference type="CDD" id="cd03225">
    <property type="entry name" value="ABC_cobalt_CbiO_domain1"/>
    <property type="match status" value="2"/>
</dbReference>